<accession>A0A437N1X4</accession>
<comment type="caution">
    <text evidence="5">The sequence shown here is derived from an EMBL/GenBank/DDBJ whole genome shotgun (WGS) entry which is preliminary data.</text>
</comment>
<dbReference type="RefSeq" id="WP_127710486.1">
    <property type="nucleotide sequence ID" value="NZ_SACO01000011.1"/>
</dbReference>
<dbReference type="InterPro" id="IPR052042">
    <property type="entry name" value="Tail_sheath_structural"/>
</dbReference>
<evidence type="ECO:0000259" key="3">
    <source>
        <dbReference type="Pfam" id="PF17482"/>
    </source>
</evidence>
<dbReference type="PANTHER" id="PTHR35861">
    <property type="match status" value="1"/>
</dbReference>
<evidence type="ECO:0000256" key="1">
    <source>
        <dbReference type="ARBA" id="ARBA00008005"/>
    </source>
</evidence>
<feature type="domain" description="Tail sheath protein C-terminal" evidence="3">
    <location>
        <begin position="271"/>
        <end position="371"/>
    </location>
</feature>
<dbReference type="InterPro" id="IPR054564">
    <property type="entry name" value="Gp18_domIII_N"/>
</dbReference>
<evidence type="ECO:0000313" key="6">
    <source>
        <dbReference type="Proteomes" id="UP000282837"/>
    </source>
</evidence>
<organism evidence="5 6">
    <name type="scientific">Novosphingobium umbonatum</name>
    <dbReference type="NCBI Taxonomy" id="1908524"/>
    <lineage>
        <taxon>Bacteria</taxon>
        <taxon>Pseudomonadati</taxon>
        <taxon>Pseudomonadota</taxon>
        <taxon>Alphaproteobacteria</taxon>
        <taxon>Sphingomonadales</taxon>
        <taxon>Sphingomonadaceae</taxon>
        <taxon>Novosphingobium</taxon>
    </lineage>
</organism>
<dbReference type="Pfam" id="PF17482">
    <property type="entry name" value="Phage_sheath_1C"/>
    <property type="match status" value="1"/>
</dbReference>
<feature type="domain" description="Tail sheath protein Gp18-like" evidence="4">
    <location>
        <begin position="24"/>
        <end position="90"/>
    </location>
</feature>
<dbReference type="InterPro" id="IPR035089">
    <property type="entry name" value="Phage_sheath_subtilisin"/>
</dbReference>
<proteinExistence type="inferred from homology"/>
<keyword evidence="6" id="KW-1185">Reference proteome</keyword>
<dbReference type="Pfam" id="PF04984">
    <property type="entry name" value="Phage_sheath_1"/>
    <property type="match status" value="1"/>
</dbReference>
<dbReference type="AlphaFoldDB" id="A0A437N1X4"/>
<gene>
    <name evidence="5" type="ORF">EOE18_13775</name>
</gene>
<evidence type="ECO:0000259" key="2">
    <source>
        <dbReference type="Pfam" id="PF04984"/>
    </source>
</evidence>
<evidence type="ECO:0000313" key="5">
    <source>
        <dbReference type="EMBL" id="RVU03921.1"/>
    </source>
</evidence>
<comment type="similarity">
    <text evidence="1">Belongs to the myoviridae tail sheath protein family.</text>
</comment>
<sequence length="385" mass="40684">MTHGLTLTESATTTRSIVTNSLAVIGLVATASAAAGAATTALNEAFPLNTPVLVTNIDEAVGKAGTGGTLASALEAIGDITTPLVVVVRVAAGATDAETQANVIGGYANGAYTGLQALLAAEAVVGVRPRILGAPGLDTQEVVEELVSVAKRLRGRVYARALGETIAEVNTYRANFGHRELTLIWPNTSATIAGDAVARALALRAYIDETTGWHKTISNVALTGVIGITKDVHFDLLDSSTDAGVLNDHDIVTIIRTSAGFRFWGNTTCADDANYKFESTVRTLHALQDIIQSTVQPYMDSPMSLGLVKDLMEDINDQFADLATDGWIMGAEVFFDKDANPANQLAQGRPTFRLEWTPVAPLQNPTVKLNLTDYYYTGFADAVNA</sequence>
<name>A0A437N1X4_9SPHN</name>
<dbReference type="InterPro" id="IPR020287">
    <property type="entry name" value="Tail_sheath_C"/>
</dbReference>
<evidence type="ECO:0000259" key="4">
    <source>
        <dbReference type="Pfam" id="PF22671"/>
    </source>
</evidence>
<protein>
    <submittedName>
        <fullName evidence="5">Phage tail protein</fullName>
    </submittedName>
</protein>
<dbReference type="OrthoDB" id="9767864at2"/>
<reference evidence="5 6" key="1">
    <citation type="submission" date="2019-01" db="EMBL/GenBank/DDBJ databases">
        <authorList>
            <person name="Chen W.-M."/>
        </authorList>
    </citation>
    <scope>NUCLEOTIDE SEQUENCE [LARGE SCALE GENOMIC DNA]</scope>
    <source>
        <strain evidence="5 6">FSY-9</strain>
    </source>
</reference>
<dbReference type="PANTHER" id="PTHR35861:SF1">
    <property type="entry name" value="PHAGE TAIL SHEATH PROTEIN"/>
    <property type="match status" value="1"/>
</dbReference>
<dbReference type="Pfam" id="PF22671">
    <property type="entry name" value="Gp18_domIII_N"/>
    <property type="match status" value="1"/>
</dbReference>
<dbReference type="Proteomes" id="UP000282837">
    <property type="component" value="Unassembled WGS sequence"/>
</dbReference>
<feature type="domain" description="Tail sheath protein subtilisin-like" evidence="2">
    <location>
        <begin position="110"/>
        <end position="269"/>
    </location>
</feature>
<dbReference type="EMBL" id="SACO01000011">
    <property type="protein sequence ID" value="RVU03921.1"/>
    <property type="molecule type" value="Genomic_DNA"/>
</dbReference>